<accession>A0A8J5NEA7</accession>
<sequence length="106" mass="11670">MGYHGALEMYLHDHKFYTTQYLPAYTPLTTKEQVVLLLHGEQLVCGWAFLSYLRVERGVCGFVATDDPDVDQAGRPTPELTLRDGFPDGGSIEVTHVPGVPAASSF</sequence>
<gene>
    <name evidence="1" type="ORF">Hamer_G025528</name>
</gene>
<keyword evidence="2" id="KW-1185">Reference proteome</keyword>
<proteinExistence type="predicted"/>
<comment type="caution">
    <text evidence="1">The sequence shown here is derived from an EMBL/GenBank/DDBJ whole genome shotgun (WGS) entry which is preliminary data.</text>
</comment>
<protein>
    <submittedName>
        <fullName evidence="1">Uncharacterized protein</fullName>
    </submittedName>
</protein>
<name>A0A8J5NEA7_HOMAM</name>
<dbReference type="Proteomes" id="UP000747542">
    <property type="component" value="Unassembled WGS sequence"/>
</dbReference>
<organism evidence="1 2">
    <name type="scientific">Homarus americanus</name>
    <name type="common">American lobster</name>
    <dbReference type="NCBI Taxonomy" id="6706"/>
    <lineage>
        <taxon>Eukaryota</taxon>
        <taxon>Metazoa</taxon>
        <taxon>Ecdysozoa</taxon>
        <taxon>Arthropoda</taxon>
        <taxon>Crustacea</taxon>
        <taxon>Multicrustacea</taxon>
        <taxon>Malacostraca</taxon>
        <taxon>Eumalacostraca</taxon>
        <taxon>Eucarida</taxon>
        <taxon>Decapoda</taxon>
        <taxon>Pleocyemata</taxon>
        <taxon>Astacidea</taxon>
        <taxon>Nephropoidea</taxon>
        <taxon>Nephropidae</taxon>
        <taxon>Homarus</taxon>
    </lineage>
</organism>
<reference evidence="1" key="1">
    <citation type="journal article" date="2021" name="Sci. Adv.">
        <title>The American lobster genome reveals insights on longevity, neural, and immune adaptations.</title>
        <authorList>
            <person name="Polinski J.M."/>
            <person name="Zimin A.V."/>
            <person name="Clark K.F."/>
            <person name="Kohn A.B."/>
            <person name="Sadowski N."/>
            <person name="Timp W."/>
            <person name="Ptitsyn A."/>
            <person name="Khanna P."/>
            <person name="Romanova D.Y."/>
            <person name="Williams P."/>
            <person name="Greenwood S.J."/>
            <person name="Moroz L.L."/>
            <person name="Walt D.R."/>
            <person name="Bodnar A.G."/>
        </authorList>
    </citation>
    <scope>NUCLEOTIDE SEQUENCE</scope>
    <source>
        <strain evidence="1">GMGI-L3</strain>
    </source>
</reference>
<evidence type="ECO:0000313" key="2">
    <source>
        <dbReference type="Proteomes" id="UP000747542"/>
    </source>
</evidence>
<dbReference type="AlphaFoldDB" id="A0A8J5NEA7"/>
<dbReference type="EMBL" id="JAHLQT010001230">
    <property type="protein sequence ID" value="KAG7177904.1"/>
    <property type="molecule type" value="Genomic_DNA"/>
</dbReference>
<evidence type="ECO:0000313" key="1">
    <source>
        <dbReference type="EMBL" id="KAG7177904.1"/>
    </source>
</evidence>